<feature type="region of interest" description="Disordered" evidence="6">
    <location>
        <begin position="174"/>
        <end position="223"/>
    </location>
</feature>
<proteinExistence type="inferred from homology"/>
<feature type="transmembrane region" description="Helical" evidence="7">
    <location>
        <begin position="50"/>
        <end position="81"/>
    </location>
</feature>
<dbReference type="InterPro" id="IPR036724">
    <property type="entry name" value="Cobalamin-bd_sf"/>
</dbReference>
<evidence type="ECO:0000256" key="3">
    <source>
        <dbReference type="ARBA" id="ARBA00022692"/>
    </source>
</evidence>
<dbReference type="GO" id="GO:0046872">
    <property type="term" value="F:metal ion binding"/>
    <property type="evidence" value="ECO:0007669"/>
    <property type="project" value="InterPro"/>
</dbReference>
<reference evidence="8 9" key="1">
    <citation type="journal article" date="2013" name="Mar. Genomics">
        <title>Expression of sulfatases in Rhodopirellula baltica and the diversity of sulfatases in the genus Rhodopirellula.</title>
        <authorList>
            <person name="Wegner C.E."/>
            <person name="Richter-Heitmann T."/>
            <person name="Klindworth A."/>
            <person name="Klockow C."/>
            <person name="Richter M."/>
            <person name="Achstetter T."/>
            <person name="Glockner F.O."/>
            <person name="Harder J."/>
        </authorList>
    </citation>
    <scope>NUCLEOTIDE SEQUENCE [LARGE SCALE GENOMIC DNA]</scope>
    <source>
        <strain evidence="8 9">SM1</strain>
    </source>
</reference>
<keyword evidence="4 7" id="KW-1133">Transmembrane helix</keyword>
<accession>M5RNE9</accession>
<organism evidence="8 9">
    <name type="scientific">Rhodopirellula maiorica SM1</name>
    <dbReference type="NCBI Taxonomy" id="1265738"/>
    <lineage>
        <taxon>Bacteria</taxon>
        <taxon>Pseudomonadati</taxon>
        <taxon>Planctomycetota</taxon>
        <taxon>Planctomycetia</taxon>
        <taxon>Pirellulales</taxon>
        <taxon>Pirellulaceae</taxon>
        <taxon>Novipirellula</taxon>
    </lineage>
</organism>
<dbReference type="Pfam" id="PF01594">
    <property type="entry name" value="AI-2E_transport"/>
    <property type="match status" value="1"/>
</dbReference>
<dbReference type="Proteomes" id="UP000011991">
    <property type="component" value="Unassembled WGS sequence"/>
</dbReference>
<comment type="caution">
    <text evidence="8">The sequence shown here is derived from an EMBL/GenBank/DDBJ whole genome shotgun (WGS) entry which is preliminary data.</text>
</comment>
<evidence type="ECO:0000313" key="9">
    <source>
        <dbReference type="Proteomes" id="UP000011991"/>
    </source>
</evidence>
<evidence type="ECO:0000256" key="6">
    <source>
        <dbReference type="SAM" id="MobiDB-lite"/>
    </source>
</evidence>
<sequence>MLFPLLVSVATSTGWTQPIAVLVFFTVSELATGNVIEPVLFGKTTGLTPIALLVAALFWAWIWGPVGLLLSTPLTVCLVVLGQHLPHLRSLKVLLAEQPVLDARLQFFQRLLAQDLVEGRRVYKQYANEFGQERAFDEVLIPALSWTRIERGKESISAAEEQFIWKATRDSFDLDESEQAEVPERGAAKNEAATNHSTKNDDRSSLENQRHIDAADDDDVCVPTPPRRRLFGHPVHHESEEIALAMLSRLVEDDCDVELSTTKELPSKVVSKISQCHPDIVVLTVLPPGGLPQLKYMCNEIRSSQPTVPIVVTYLGQMKDYDELLVRIRDAGASYLTTSLAQTKHQIDVLLKDLNQADTNGSACDRSRPVDAEETNREEASHVS</sequence>
<comment type="subcellular location">
    <subcellularLocation>
        <location evidence="1">Membrane</location>
        <topology evidence="1">Multi-pass membrane protein</topology>
    </subcellularLocation>
</comment>
<dbReference type="GO" id="GO:0031419">
    <property type="term" value="F:cobalamin binding"/>
    <property type="evidence" value="ECO:0007669"/>
    <property type="project" value="InterPro"/>
</dbReference>
<dbReference type="AlphaFoldDB" id="M5RNE9"/>
<evidence type="ECO:0000256" key="2">
    <source>
        <dbReference type="ARBA" id="ARBA00009773"/>
    </source>
</evidence>
<evidence type="ECO:0000313" key="8">
    <source>
        <dbReference type="EMBL" id="EMI20810.1"/>
    </source>
</evidence>
<protein>
    <submittedName>
        <fullName evidence="8">Protein belonging to Uncharacterized protein family UPF0118</fullName>
    </submittedName>
</protein>
<dbReference type="GO" id="GO:0016020">
    <property type="term" value="C:membrane"/>
    <property type="evidence" value="ECO:0007669"/>
    <property type="project" value="UniProtKB-SubCell"/>
</dbReference>
<evidence type="ECO:0000256" key="4">
    <source>
        <dbReference type="ARBA" id="ARBA00022989"/>
    </source>
</evidence>
<feature type="region of interest" description="Disordered" evidence="6">
    <location>
        <begin position="358"/>
        <end position="384"/>
    </location>
</feature>
<dbReference type="TCDB" id="2.A.86.3.1">
    <property type="family name" value="the autoinducer-2 exporter (ai-2e) family (formerly the perm family, tc #9,b,22)"/>
</dbReference>
<dbReference type="EMBL" id="ANOG01000318">
    <property type="protein sequence ID" value="EMI20810.1"/>
    <property type="molecule type" value="Genomic_DNA"/>
</dbReference>
<dbReference type="PATRIC" id="fig|1265738.3.peg.2272"/>
<dbReference type="InterPro" id="IPR002549">
    <property type="entry name" value="AI-2E-like"/>
</dbReference>
<evidence type="ECO:0000256" key="7">
    <source>
        <dbReference type="SAM" id="Phobius"/>
    </source>
</evidence>
<feature type="compositionally biased region" description="Basic and acidic residues" evidence="6">
    <location>
        <begin position="365"/>
        <end position="384"/>
    </location>
</feature>
<feature type="compositionally biased region" description="Basic and acidic residues" evidence="6">
    <location>
        <begin position="198"/>
        <end position="214"/>
    </location>
</feature>
<keyword evidence="5 7" id="KW-0472">Membrane</keyword>
<evidence type="ECO:0000256" key="1">
    <source>
        <dbReference type="ARBA" id="ARBA00004141"/>
    </source>
</evidence>
<name>M5RNE9_9BACT</name>
<keyword evidence="9" id="KW-1185">Reference proteome</keyword>
<evidence type="ECO:0000256" key="5">
    <source>
        <dbReference type="ARBA" id="ARBA00023136"/>
    </source>
</evidence>
<dbReference type="SUPFAM" id="SSF52242">
    <property type="entry name" value="Cobalamin (vitamin B12)-binding domain"/>
    <property type="match status" value="1"/>
</dbReference>
<gene>
    <name evidence="8" type="ORF">RMSM_02264</name>
</gene>
<comment type="similarity">
    <text evidence="2">Belongs to the autoinducer-2 exporter (AI-2E) (TC 2.A.86) family.</text>
</comment>
<keyword evidence="3 7" id="KW-0812">Transmembrane</keyword>